<feature type="non-terminal residue" evidence="4">
    <location>
        <position position="1"/>
    </location>
</feature>
<dbReference type="Pfam" id="PF03740">
    <property type="entry name" value="PdxJ"/>
    <property type="match status" value="1"/>
</dbReference>
<sequence length="94" mass="10466">GAPWVELHTGAFARVWFDEEARRRELATLRAGMELGLKLGLRVNAGHGINYVNVTEARTLEQVYEFNIGHSIISRALFTGIDEAVATMRSLLNP</sequence>
<dbReference type="InterPro" id="IPR004569">
    <property type="entry name" value="PyrdxlP_synth_PdxJ"/>
</dbReference>
<dbReference type="SUPFAM" id="SSF63892">
    <property type="entry name" value="Pyridoxine 5'-phosphate synthase"/>
    <property type="match status" value="1"/>
</dbReference>
<dbReference type="PANTHER" id="PTHR30456:SF0">
    <property type="entry name" value="PYRIDOXINE 5'-PHOSPHATE SYNTHASE"/>
    <property type="match status" value="1"/>
</dbReference>
<dbReference type="InterPro" id="IPR036130">
    <property type="entry name" value="Pyridoxine-5'_phos_synth"/>
</dbReference>
<keyword evidence="2" id="KW-0808">Transferase</keyword>
<keyword evidence="1" id="KW-0963">Cytoplasm</keyword>
<name>A0A382IEK7_9ZZZZ</name>
<dbReference type="GO" id="GO:0033856">
    <property type="term" value="F:pyridoxine 5'-phosphate synthase activity"/>
    <property type="evidence" value="ECO:0007669"/>
    <property type="project" value="InterPro"/>
</dbReference>
<accession>A0A382IEK7</accession>
<dbReference type="InterPro" id="IPR013785">
    <property type="entry name" value="Aldolase_TIM"/>
</dbReference>
<evidence type="ECO:0000256" key="3">
    <source>
        <dbReference type="ARBA" id="ARBA00023096"/>
    </source>
</evidence>
<protein>
    <recommendedName>
        <fullName evidence="5">Pyridoxine 5'-phosphate synthase</fullName>
    </recommendedName>
</protein>
<dbReference type="AlphaFoldDB" id="A0A382IEK7"/>
<evidence type="ECO:0000313" key="4">
    <source>
        <dbReference type="EMBL" id="SVB97081.1"/>
    </source>
</evidence>
<dbReference type="Gene3D" id="3.20.20.70">
    <property type="entry name" value="Aldolase class I"/>
    <property type="match status" value="1"/>
</dbReference>
<organism evidence="4">
    <name type="scientific">marine metagenome</name>
    <dbReference type="NCBI Taxonomy" id="408172"/>
    <lineage>
        <taxon>unclassified sequences</taxon>
        <taxon>metagenomes</taxon>
        <taxon>ecological metagenomes</taxon>
    </lineage>
</organism>
<keyword evidence="3" id="KW-0664">Pyridoxine biosynthesis</keyword>
<dbReference type="EMBL" id="UINC01066404">
    <property type="protein sequence ID" value="SVB97081.1"/>
    <property type="molecule type" value="Genomic_DNA"/>
</dbReference>
<evidence type="ECO:0008006" key="5">
    <source>
        <dbReference type="Google" id="ProtNLM"/>
    </source>
</evidence>
<dbReference type="GO" id="GO:0008615">
    <property type="term" value="P:pyridoxine biosynthetic process"/>
    <property type="evidence" value="ECO:0007669"/>
    <property type="project" value="UniProtKB-KW"/>
</dbReference>
<dbReference type="GO" id="GO:0005829">
    <property type="term" value="C:cytosol"/>
    <property type="evidence" value="ECO:0007669"/>
    <property type="project" value="TreeGrafter"/>
</dbReference>
<dbReference type="PANTHER" id="PTHR30456">
    <property type="entry name" value="PYRIDOXINE 5'-PHOSPHATE SYNTHASE"/>
    <property type="match status" value="1"/>
</dbReference>
<proteinExistence type="predicted"/>
<gene>
    <name evidence="4" type="ORF">METZ01_LOCUS249935</name>
</gene>
<reference evidence="4" key="1">
    <citation type="submission" date="2018-05" db="EMBL/GenBank/DDBJ databases">
        <authorList>
            <person name="Lanie J.A."/>
            <person name="Ng W.-L."/>
            <person name="Kazmierczak K.M."/>
            <person name="Andrzejewski T.M."/>
            <person name="Davidsen T.M."/>
            <person name="Wayne K.J."/>
            <person name="Tettelin H."/>
            <person name="Glass J.I."/>
            <person name="Rusch D."/>
            <person name="Podicherti R."/>
            <person name="Tsui H.-C.T."/>
            <person name="Winkler M.E."/>
        </authorList>
    </citation>
    <scope>NUCLEOTIDE SEQUENCE</scope>
</reference>
<evidence type="ECO:0000256" key="1">
    <source>
        <dbReference type="ARBA" id="ARBA00022490"/>
    </source>
</evidence>
<evidence type="ECO:0000256" key="2">
    <source>
        <dbReference type="ARBA" id="ARBA00022679"/>
    </source>
</evidence>